<protein>
    <submittedName>
        <fullName evidence="1">Uncharacterized protein</fullName>
    </submittedName>
</protein>
<organism evidence="1 2">
    <name type="scientific">Aspergillus keveii</name>
    <dbReference type="NCBI Taxonomy" id="714993"/>
    <lineage>
        <taxon>Eukaryota</taxon>
        <taxon>Fungi</taxon>
        <taxon>Dikarya</taxon>
        <taxon>Ascomycota</taxon>
        <taxon>Pezizomycotina</taxon>
        <taxon>Eurotiomycetes</taxon>
        <taxon>Eurotiomycetidae</taxon>
        <taxon>Eurotiales</taxon>
        <taxon>Aspergillaceae</taxon>
        <taxon>Aspergillus</taxon>
        <taxon>Aspergillus subgen. Nidulantes</taxon>
    </lineage>
</organism>
<dbReference type="Proteomes" id="UP001610563">
    <property type="component" value="Unassembled WGS sequence"/>
</dbReference>
<accession>A0ABR4G1H2</accession>
<comment type="caution">
    <text evidence="1">The sequence shown here is derived from an EMBL/GenBank/DDBJ whole genome shotgun (WGS) entry which is preliminary data.</text>
</comment>
<reference evidence="1 2" key="1">
    <citation type="submission" date="2024-07" db="EMBL/GenBank/DDBJ databases">
        <title>Section-level genome sequencing and comparative genomics of Aspergillus sections Usti and Cavernicolus.</title>
        <authorList>
            <consortium name="Lawrence Berkeley National Laboratory"/>
            <person name="Nybo J.L."/>
            <person name="Vesth T.C."/>
            <person name="Theobald S."/>
            <person name="Frisvad J.C."/>
            <person name="Larsen T.O."/>
            <person name="Kjaerboelling I."/>
            <person name="Rothschild-Mancinelli K."/>
            <person name="Lyhne E.K."/>
            <person name="Kogle M.E."/>
            <person name="Barry K."/>
            <person name="Clum A."/>
            <person name="Na H."/>
            <person name="Ledsgaard L."/>
            <person name="Lin J."/>
            <person name="Lipzen A."/>
            <person name="Kuo A."/>
            <person name="Riley R."/>
            <person name="Mondo S."/>
            <person name="Labutti K."/>
            <person name="Haridas S."/>
            <person name="Pangalinan J."/>
            <person name="Salamov A.A."/>
            <person name="Simmons B.A."/>
            <person name="Magnuson J.K."/>
            <person name="Chen J."/>
            <person name="Drula E."/>
            <person name="Henrissat B."/>
            <person name="Wiebenga A."/>
            <person name="Lubbers R.J."/>
            <person name="Gomes A.C."/>
            <person name="Makela M.R."/>
            <person name="Stajich J."/>
            <person name="Grigoriev I.V."/>
            <person name="Mortensen U.H."/>
            <person name="De Vries R.P."/>
            <person name="Baker S.E."/>
            <person name="Andersen M.R."/>
        </authorList>
    </citation>
    <scope>NUCLEOTIDE SEQUENCE [LARGE SCALE GENOMIC DNA]</scope>
    <source>
        <strain evidence="1 2">CBS 209.92</strain>
    </source>
</reference>
<dbReference type="EMBL" id="JBFTWV010000065">
    <property type="protein sequence ID" value="KAL2789362.1"/>
    <property type="molecule type" value="Genomic_DNA"/>
</dbReference>
<name>A0ABR4G1H2_9EURO</name>
<proteinExistence type="predicted"/>
<sequence>MSFRPLLDLATEVQQTRAHWGCIIYRTTYTPLSDAHFAKIIEFIELLIKEDVRRYKDSHGTPESREAAKATLVQSYQPFVHDDKAQFDGISLDDVRSHYQHYLKAVPGGEERERPLTNETFCVVIDDEVVEHLAAVEKEQLLALSARGTFIAKKTAYWIKVVETDPAEEDDEGWMKCSIYRLWTLWTDMDGMTGMSSWDAMNDGPFTG</sequence>
<keyword evidence="2" id="KW-1185">Reference proteome</keyword>
<gene>
    <name evidence="1" type="ORF">BJX66DRAFT_307011</name>
</gene>
<evidence type="ECO:0000313" key="1">
    <source>
        <dbReference type="EMBL" id="KAL2789362.1"/>
    </source>
</evidence>
<evidence type="ECO:0000313" key="2">
    <source>
        <dbReference type="Proteomes" id="UP001610563"/>
    </source>
</evidence>